<keyword evidence="12" id="KW-1133">Transmembrane helix</keyword>
<dbReference type="InParanoid" id="A0A1W4XDH3"/>
<evidence type="ECO:0000256" key="8">
    <source>
        <dbReference type="ARBA" id="ARBA00023242"/>
    </source>
</evidence>
<dbReference type="FunFam" id="2.40.50.140:FF:000090">
    <property type="entry name" value="Replication protein A subunit"/>
    <property type="match status" value="1"/>
</dbReference>
<evidence type="ECO:0000256" key="1">
    <source>
        <dbReference type="ARBA" id="ARBA00004123"/>
    </source>
</evidence>
<accession>A0A1W4XDH3</accession>
<dbReference type="AlphaFoldDB" id="A0A1W4XDH3"/>
<dbReference type="OrthoDB" id="1751331at2759"/>
<evidence type="ECO:0000256" key="6">
    <source>
        <dbReference type="ARBA" id="ARBA00022833"/>
    </source>
</evidence>
<evidence type="ECO:0000256" key="4">
    <source>
        <dbReference type="ARBA" id="ARBA00022723"/>
    </source>
</evidence>
<dbReference type="Proteomes" id="UP000192223">
    <property type="component" value="Unplaced"/>
</dbReference>
<evidence type="ECO:0000313" key="17">
    <source>
        <dbReference type="Proteomes" id="UP000192223"/>
    </source>
</evidence>
<evidence type="ECO:0000256" key="9">
    <source>
        <dbReference type="ARBA" id="ARBA00058595"/>
    </source>
</evidence>
<dbReference type="KEGG" id="apln:108743113"/>
<dbReference type="GeneID" id="108743113"/>
<dbReference type="InterPro" id="IPR013955">
    <property type="entry name" value="Rep_factor-A_C"/>
</dbReference>
<evidence type="ECO:0000256" key="11">
    <source>
        <dbReference type="RuleBase" id="RU364130"/>
    </source>
</evidence>
<feature type="domain" description="Replication protein A OB" evidence="16">
    <location>
        <begin position="306"/>
        <end position="384"/>
    </location>
</feature>
<dbReference type="Pfam" id="PF04057">
    <property type="entry name" value="Rep-A_N"/>
    <property type="match status" value="1"/>
</dbReference>
<dbReference type="Pfam" id="PF08646">
    <property type="entry name" value="Rep_fac-A_C"/>
    <property type="match status" value="1"/>
</dbReference>
<dbReference type="CDD" id="cd04475">
    <property type="entry name" value="RPA1_DBD_B"/>
    <property type="match status" value="1"/>
</dbReference>
<dbReference type="NCBIfam" id="TIGR00617">
    <property type="entry name" value="rpa1"/>
    <property type="match status" value="1"/>
</dbReference>
<dbReference type="GO" id="GO:0003677">
    <property type="term" value="F:DNA binding"/>
    <property type="evidence" value="ECO:0007669"/>
    <property type="project" value="UniProtKB-KW"/>
</dbReference>
<keyword evidence="8 11" id="KW-0539">Nucleus</keyword>
<feature type="domain" description="Replication protein A 70 kDa DNA-binding subunit B/D first OB fold" evidence="13">
    <location>
        <begin position="189"/>
        <end position="289"/>
    </location>
</feature>
<keyword evidence="12" id="KW-0472">Membrane</keyword>
<dbReference type="RefSeq" id="XP_018334054.1">
    <property type="nucleotide sequence ID" value="XM_018478552.2"/>
</dbReference>
<dbReference type="InterPro" id="IPR003871">
    <property type="entry name" value="RFA1B/D_OB_1st"/>
</dbReference>
<evidence type="ECO:0000259" key="15">
    <source>
        <dbReference type="Pfam" id="PF08646"/>
    </source>
</evidence>
<comment type="subunit">
    <text evidence="10 11">Component of the heterotrimeric canonical replication protein A complex (RPA).</text>
</comment>
<evidence type="ECO:0000256" key="10">
    <source>
        <dbReference type="ARBA" id="ARBA00062035"/>
    </source>
</evidence>
<evidence type="ECO:0000259" key="16">
    <source>
        <dbReference type="Pfam" id="PF16900"/>
    </source>
</evidence>
<dbReference type="GO" id="GO:0006281">
    <property type="term" value="P:DNA repair"/>
    <property type="evidence" value="ECO:0007669"/>
    <property type="project" value="InterPro"/>
</dbReference>
<reference evidence="18" key="1">
    <citation type="submission" date="2025-08" db="UniProtKB">
        <authorList>
            <consortium name="RefSeq"/>
        </authorList>
    </citation>
    <scope>IDENTIFICATION</scope>
    <source>
        <tissue evidence="18">Entire body</tissue>
    </source>
</reference>
<dbReference type="GO" id="GO:0008270">
    <property type="term" value="F:zinc ion binding"/>
    <property type="evidence" value="ECO:0007669"/>
    <property type="project" value="UniProtKB-KW"/>
</dbReference>
<evidence type="ECO:0000259" key="13">
    <source>
        <dbReference type="Pfam" id="PF02721"/>
    </source>
</evidence>
<dbReference type="InterPro" id="IPR031657">
    <property type="entry name" value="REPA_OB_2"/>
</dbReference>
<protein>
    <recommendedName>
        <fullName evidence="11">Replication protein A subunit</fullName>
    </recommendedName>
</protein>
<dbReference type="Gene3D" id="2.40.50.140">
    <property type="entry name" value="Nucleic acid-binding proteins"/>
    <property type="match status" value="4"/>
</dbReference>
<evidence type="ECO:0000256" key="5">
    <source>
        <dbReference type="ARBA" id="ARBA00022771"/>
    </source>
</evidence>
<dbReference type="InterPro" id="IPR007199">
    <property type="entry name" value="Rep_factor-A_N"/>
</dbReference>
<dbReference type="PANTHER" id="PTHR47165">
    <property type="entry name" value="OS03G0429900 PROTEIN"/>
    <property type="match status" value="1"/>
</dbReference>
<organism evidence="17 18">
    <name type="scientific">Agrilus planipennis</name>
    <name type="common">Emerald ash borer</name>
    <name type="synonym">Agrilus marcopoli</name>
    <dbReference type="NCBI Taxonomy" id="224129"/>
    <lineage>
        <taxon>Eukaryota</taxon>
        <taxon>Metazoa</taxon>
        <taxon>Ecdysozoa</taxon>
        <taxon>Arthropoda</taxon>
        <taxon>Hexapoda</taxon>
        <taxon>Insecta</taxon>
        <taxon>Pterygota</taxon>
        <taxon>Neoptera</taxon>
        <taxon>Endopterygota</taxon>
        <taxon>Coleoptera</taxon>
        <taxon>Polyphaga</taxon>
        <taxon>Elateriformia</taxon>
        <taxon>Buprestoidea</taxon>
        <taxon>Buprestidae</taxon>
        <taxon>Agrilinae</taxon>
        <taxon>Agrilus</taxon>
    </lineage>
</organism>
<dbReference type="PANTHER" id="PTHR47165:SF4">
    <property type="entry name" value="OS03G0429900 PROTEIN"/>
    <property type="match status" value="1"/>
</dbReference>
<feature type="domain" description="Replication factor-A protein 1 N-terminal" evidence="14">
    <location>
        <begin position="52"/>
        <end position="148"/>
    </location>
</feature>
<proteinExistence type="inferred from homology"/>
<dbReference type="InterPro" id="IPR047192">
    <property type="entry name" value="Euk_RPA1_DBD_C"/>
</dbReference>
<comment type="similarity">
    <text evidence="2 11">Belongs to the replication factor A protein 1 family.</text>
</comment>
<sequence>MITMKRIIVFNKEFEDGRRFYRQKFEAVAASVFSLIFFVFLVCCITMNPPMLSEGALKLIVDGKTVKNPILQIINSKKLPSRSPDSRRYRVILSDGKYIMSFAILYLHIKKLNLAGDFQNNSVIEILLFSTTLFNSIQRTGKLIIVIHNYALLATGCSKIGSPVPLRGYPISFIKEEGNNKPLKDTVIHPISSLNAYMNNWVVKARVVSKSLIFVQRNSRKLSINLLDSSGGIRAVAYKNVADKLYHLIELDKVYFISKCRIETSNKYYEELGNDYTIKFTPNSVIEECSDDAELVPHIQYKFVPINEIREVEGNFVDVVGVCKNASDLKKIGNHNIKRTVQLIDPSNASIDVVLFGTDAEDVDDFINPILAFKSVKRAYNGEGIYLTATCCTNYRRYIDIPEYDHFRRWFESKGSHTGVVNLSKCSHVLWMTFNNIQLKPNGSYCFKVKGTVLFVETENAVYKACSKKGCNNQVSLLECGLYRCKECDVESTNFKYEYLLRVNVSDWTSNEWVHMFNSEAKKMLGISAQEVSEALEKDPKAFASIANRVHFKEYVFECRTNADVNINGVQKGTVTVAINPVDYKEYNAELLSKIEDNVSMNK</sequence>
<dbReference type="InterPro" id="IPR004591">
    <property type="entry name" value="Rfa1"/>
</dbReference>
<dbReference type="CDD" id="cd04476">
    <property type="entry name" value="RPA1_DBD_C"/>
    <property type="match status" value="1"/>
</dbReference>
<evidence type="ECO:0000256" key="7">
    <source>
        <dbReference type="ARBA" id="ARBA00023125"/>
    </source>
</evidence>
<dbReference type="FunFam" id="2.40.50.140:FF:000041">
    <property type="entry name" value="Replication protein A subunit"/>
    <property type="match status" value="1"/>
</dbReference>
<evidence type="ECO:0000256" key="12">
    <source>
        <dbReference type="SAM" id="Phobius"/>
    </source>
</evidence>
<gene>
    <name evidence="18" type="primary">LOC108743113</name>
</gene>
<dbReference type="STRING" id="224129.A0A1W4XDH3"/>
<keyword evidence="4 11" id="KW-0479">Metal-binding</keyword>
<evidence type="ECO:0000256" key="3">
    <source>
        <dbReference type="ARBA" id="ARBA00022705"/>
    </source>
</evidence>
<keyword evidence="12" id="KW-0812">Transmembrane</keyword>
<evidence type="ECO:0000256" key="2">
    <source>
        <dbReference type="ARBA" id="ARBA00005690"/>
    </source>
</evidence>
<comment type="subcellular location">
    <subcellularLocation>
        <location evidence="1 11">Nucleus</location>
    </subcellularLocation>
</comment>
<dbReference type="GO" id="GO:0006260">
    <property type="term" value="P:DNA replication"/>
    <property type="evidence" value="ECO:0007669"/>
    <property type="project" value="UniProtKB-KW"/>
</dbReference>
<comment type="function">
    <text evidence="9 11">As part of the heterotrimeric replication protein A complex (RPA/RP-A), binds and stabilizes single-stranded DNA intermediates, that form during DNA replication or upon DNA stress. It prevents their reannealing and in parallel, recruits and activates different proteins and complexes involved in DNA metabolism. Thereby, it plays an essential role both in DNA replication and the cellular response to DNA damage.</text>
</comment>
<keyword evidence="5 11" id="KW-0863">Zinc-finger</keyword>
<feature type="domain" description="Replication factor A C-terminal" evidence="15">
    <location>
        <begin position="447"/>
        <end position="591"/>
    </location>
</feature>
<keyword evidence="17" id="KW-1185">Reference proteome</keyword>
<dbReference type="Pfam" id="PF16900">
    <property type="entry name" value="REPA_OB_2"/>
    <property type="match status" value="1"/>
</dbReference>
<name>A0A1W4XDH3_AGRPL</name>
<dbReference type="InterPro" id="IPR012340">
    <property type="entry name" value="NA-bd_OB-fold"/>
</dbReference>
<dbReference type="GO" id="GO:0006310">
    <property type="term" value="P:DNA recombination"/>
    <property type="evidence" value="ECO:0007669"/>
    <property type="project" value="InterPro"/>
</dbReference>
<evidence type="ECO:0000259" key="14">
    <source>
        <dbReference type="Pfam" id="PF04057"/>
    </source>
</evidence>
<feature type="transmembrane region" description="Helical" evidence="12">
    <location>
        <begin position="27"/>
        <end position="48"/>
    </location>
</feature>
<keyword evidence="6 11" id="KW-0862">Zinc</keyword>
<keyword evidence="7 11" id="KW-0238">DNA-binding</keyword>
<keyword evidence="3 11" id="KW-0235">DNA replication</keyword>
<dbReference type="Pfam" id="PF02721">
    <property type="entry name" value="DUF223"/>
    <property type="match status" value="1"/>
</dbReference>
<dbReference type="SUPFAM" id="SSF50249">
    <property type="entry name" value="Nucleic acid-binding proteins"/>
    <property type="match status" value="4"/>
</dbReference>
<dbReference type="CDD" id="cd04474">
    <property type="entry name" value="RPA1_DBD_A"/>
    <property type="match status" value="1"/>
</dbReference>
<evidence type="ECO:0000313" key="18">
    <source>
        <dbReference type="RefSeq" id="XP_018334054.1"/>
    </source>
</evidence>
<dbReference type="GO" id="GO:0005634">
    <property type="term" value="C:nucleus"/>
    <property type="evidence" value="ECO:0007669"/>
    <property type="project" value="UniProtKB-SubCell"/>
</dbReference>